<feature type="domain" description="PTS EIIB type-1" evidence="13">
    <location>
        <begin position="6"/>
        <end position="88"/>
    </location>
</feature>
<dbReference type="PANTHER" id="PTHR30175:SF1">
    <property type="entry name" value="PTS SYSTEM ARBUTIN-, CELLOBIOSE-, AND SALICIN-SPECIFIC EIIBC COMPONENT-RELATED"/>
    <property type="match status" value="1"/>
</dbReference>
<evidence type="ECO:0000256" key="7">
    <source>
        <dbReference type="ARBA" id="ARBA00022692"/>
    </source>
</evidence>
<evidence type="ECO:0000256" key="2">
    <source>
        <dbReference type="ARBA" id="ARBA00022448"/>
    </source>
</evidence>
<dbReference type="EMBL" id="CP147251">
    <property type="protein sequence ID" value="WYJ78015.1"/>
    <property type="molecule type" value="Genomic_DNA"/>
</dbReference>
<evidence type="ECO:0000259" key="13">
    <source>
        <dbReference type="PROSITE" id="PS51098"/>
    </source>
</evidence>
<dbReference type="SUPFAM" id="SSF55604">
    <property type="entry name" value="Glucose permease domain IIB"/>
    <property type="match status" value="1"/>
</dbReference>
<reference evidence="15 16" key="2">
    <citation type="submission" date="2024-03" db="EMBL/GenBank/DDBJ databases">
        <title>The Genome Sequence of Enterococcus sp. DIV2402.</title>
        <authorList>
            <consortium name="The Broad Institute Genomics Platform"/>
            <consortium name="The Broad Institute Microbial Omics Core"/>
            <consortium name="The Broad Institute Genomic Center for Infectious Diseases"/>
            <person name="Earl A."/>
            <person name="Manson A."/>
            <person name="Gilmore M."/>
            <person name="Schwartman J."/>
            <person name="Shea T."/>
            <person name="Abouelleil A."/>
            <person name="Cao P."/>
            <person name="Chapman S."/>
            <person name="Cusick C."/>
            <person name="Young S."/>
            <person name="Neafsey D."/>
            <person name="Nusbaum C."/>
            <person name="Birren B."/>
        </authorList>
    </citation>
    <scope>NUCLEOTIDE SEQUENCE [LARGE SCALE GENOMIC DNA]</scope>
    <source>
        <strain evidence="15 16">DIV2402</strain>
    </source>
</reference>
<dbReference type="Proteomes" id="UP000664701">
    <property type="component" value="Chromosome"/>
</dbReference>
<feature type="transmembrane region" description="Helical" evidence="12">
    <location>
        <begin position="294"/>
        <end position="324"/>
    </location>
</feature>
<dbReference type="CDD" id="cd00212">
    <property type="entry name" value="PTS_IIB_glc"/>
    <property type="match status" value="1"/>
</dbReference>
<dbReference type="RefSeq" id="WP_207941809.1">
    <property type="nucleotide sequence ID" value="NZ_CP147251.1"/>
</dbReference>
<feature type="transmembrane region" description="Helical" evidence="12">
    <location>
        <begin position="179"/>
        <end position="198"/>
    </location>
</feature>
<feature type="active site" description="Phosphocysteine intermediate; for EIIB activity" evidence="11">
    <location>
        <position position="28"/>
    </location>
</feature>
<evidence type="ECO:0000256" key="1">
    <source>
        <dbReference type="ARBA" id="ARBA00004651"/>
    </source>
</evidence>
<organism evidence="15 16">
    <name type="scientific">Candidatus Enterococcus lowellii</name>
    <dbReference type="NCBI Taxonomy" id="2230877"/>
    <lineage>
        <taxon>Bacteria</taxon>
        <taxon>Bacillati</taxon>
        <taxon>Bacillota</taxon>
        <taxon>Bacilli</taxon>
        <taxon>Lactobacillales</taxon>
        <taxon>Enterococcaceae</taxon>
        <taxon>Enterococcus</taxon>
    </lineage>
</organism>
<accession>A0ABZ2SQF6</accession>
<evidence type="ECO:0000256" key="9">
    <source>
        <dbReference type="ARBA" id="ARBA00022989"/>
    </source>
</evidence>
<keyword evidence="7 12" id="KW-0812">Transmembrane</keyword>
<proteinExistence type="predicted"/>
<evidence type="ECO:0000256" key="5">
    <source>
        <dbReference type="ARBA" id="ARBA00022679"/>
    </source>
</evidence>
<keyword evidence="8" id="KW-0418">Kinase</keyword>
<dbReference type="Gene3D" id="3.30.1360.60">
    <property type="entry name" value="Glucose permease domain IIB"/>
    <property type="match status" value="1"/>
</dbReference>
<dbReference type="InterPro" id="IPR036878">
    <property type="entry name" value="Glu_permease_IIB"/>
</dbReference>
<evidence type="ECO:0008006" key="17">
    <source>
        <dbReference type="Google" id="ProtNLM"/>
    </source>
</evidence>
<sequence length="466" mass="49402">MSEKYQQMAENILISIGGKDNVANATHCMTRLRLNLKDASIVNEAEIKQINGILGVAQSGGQFQIIIGQTVPRVYEAFMQQAGLQEETLGSISSDKKEKLTFKSAGNKILDGLAGSLTPLIPVLVAASMFKMAVALLGPSMLGILAEGSDLFTLLTFVGDAGFYFFPIMIGYTASRKFGVTPVLGMFLGGILIHPVLIQLATEGVNFTVFGIPANTQNYTSTVIPIILSVWIMSYIEGFLKKMIPATLATIFVPTLTIVIMLPISLIVLGPIGFIVGEYISRFLLSLDSLGGFLAVAVIAALWQFLVMTGMHLLMITTMITVFAQSGQESVVSPAAVVASMCVAGMSLGAFLRIRNKEEKALAFSFLIASFIGGVTEPALYGLGVRYKKPFIGLIVGGFVGGLYAGITGVTMYSLIPVASFISMTGFFGGTNANTINGLIACGLGFVVTAIVTYGLGVTSKEKVKI</sequence>
<feature type="transmembrane region" description="Helical" evidence="12">
    <location>
        <begin position="391"/>
        <end position="416"/>
    </location>
</feature>
<reference evidence="15 16" key="1">
    <citation type="submission" date="2021-03" db="EMBL/GenBank/DDBJ databases">
        <authorList>
            <person name="Gilmore M.S."/>
            <person name="Schwartzman J."/>
            <person name="Van Tyne D."/>
            <person name="Martin M."/>
            <person name="Earl A.M."/>
            <person name="Manson A.L."/>
            <person name="Straub T."/>
            <person name="Salamzade R."/>
            <person name="Saavedra J."/>
            <person name="Lebreton F."/>
            <person name="Prichula J."/>
            <person name="Schaufler K."/>
            <person name="Gaca A."/>
            <person name="Sgardioli B."/>
            <person name="Wagenaar J."/>
            <person name="Strong T."/>
        </authorList>
    </citation>
    <scope>NUCLEOTIDE SEQUENCE [LARGE SCALE GENOMIC DNA]</scope>
    <source>
        <strain evidence="15 16">DIV2402</strain>
    </source>
</reference>
<evidence type="ECO:0000256" key="6">
    <source>
        <dbReference type="ARBA" id="ARBA00022683"/>
    </source>
</evidence>
<feature type="transmembrane region" description="Helical" evidence="12">
    <location>
        <begin position="436"/>
        <end position="456"/>
    </location>
</feature>
<evidence type="ECO:0000256" key="8">
    <source>
        <dbReference type="ARBA" id="ARBA00022777"/>
    </source>
</evidence>
<evidence type="ECO:0000256" key="10">
    <source>
        <dbReference type="ARBA" id="ARBA00023136"/>
    </source>
</evidence>
<feature type="transmembrane region" description="Helical" evidence="12">
    <location>
        <begin position="218"/>
        <end position="236"/>
    </location>
</feature>
<feature type="transmembrane region" description="Helical" evidence="12">
    <location>
        <begin position="120"/>
        <end position="145"/>
    </location>
</feature>
<dbReference type="PROSITE" id="PS51098">
    <property type="entry name" value="PTS_EIIB_TYPE_1"/>
    <property type="match status" value="1"/>
</dbReference>
<feature type="transmembrane region" description="Helical" evidence="12">
    <location>
        <begin position="364"/>
        <end position="384"/>
    </location>
</feature>
<dbReference type="Pfam" id="PF02378">
    <property type="entry name" value="PTS_EIIC"/>
    <property type="match status" value="1"/>
</dbReference>
<gene>
    <name evidence="15" type="ORF">DOK78_002671</name>
</gene>
<dbReference type="PANTHER" id="PTHR30175">
    <property type="entry name" value="PHOSPHOTRANSFERASE SYSTEM TRANSPORT PROTEIN"/>
    <property type="match status" value="1"/>
</dbReference>
<feature type="domain" description="PTS EIIC type-1" evidence="14">
    <location>
        <begin position="111"/>
        <end position="466"/>
    </location>
</feature>
<protein>
    <recommendedName>
        <fullName evidence="17">PTS fructose transporter subunit IIB</fullName>
    </recommendedName>
</protein>
<keyword evidence="4" id="KW-0762">Sugar transport</keyword>
<dbReference type="PROSITE" id="PS01035">
    <property type="entry name" value="PTS_EIIB_TYPE_1_CYS"/>
    <property type="match status" value="1"/>
</dbReference>
<evidence type="ECO:0000313" key="15">
    <source>
        <dbReference type="EMBL" id="WYJ78015.1"/>
    </source>
</evidence>
<dbReference type="InterPro" id="IPR001996">
    <property type="entry name" value="PTS_IIB_1"/>
</dbReference>
<dbReference type="InterPro" id="IPR050558">
    <property type="entry name" value="PTS_Sugar-Specific_Components"/>
</dbReference>
<dbReference type="Pfam" id="PF00367">
    <property type="entry name" value="PTS_EIIB"/>
    <property type="match status" value="1"/>
</dbReference>
<evidence type="ECO:0000256" key="12">
    <source>
        <dbReference type="SAM" id="Phobius"/>
    </source>
</evidence>
<evidence type="ECO:0000313" key="16">
    <source>
        <dbReference type="Proteomes" id="UP000664701"/>
    </source>
</evidence>
<keyword evidence="5" id="KW-0808">Transferase</keyword>
<keyword evidence="2" id="KW-0813">Transport</keyword>
<evidence type="ECO:0000259" key="14">
    <source>
        <dbReference type="PROSITE" id="PS51103"/>
    </source>
</evidence>
<keyword evidence="3" id="KW-1003">Cell membrane</keyword>
<evidence type="ECO:0000256" key="11">
    <source>
        <dbReference type="PROSITE-ProRule" id="PRU00421"/>
    </source>
</evidence>
<keyword evidence="9 12" id="KW-1133">Transmembrane helix</keyword>
<feature type="transmembrane region" description="Helical" evidence="12">
    <location>
        <begin position="248"/>
        <end position="274"/>
    </location>
</feature>
<keyword evidence="6" id="KW-0598">Phosphotransferase system</keyword>
<name>A0ABZ2SQF6_9ENTE</name>
<dbReference type="PROSITE" id="PS51103">
    <property type="entry name" value="PTS_EIIC_TYPE_1"/>
    <property type="match status" value="1"/>
</dbReference>
<evidence type="ECO:0000256" key="3">
    <source>
        <dbReference type="ARBA" id="ARBA00022475"/>
    </source>
</evidence>
<dbReference type="InterPro" id="IPR018113">
    <property type="entry name" value="PTrfase_EIIB_Cys"/>
</dbReference>
<dbReference type="InterPro" id="IPR013013">
    <property type="entry name" value="PTS_EIIC_1"/>
</dbReference>
<dbReference type="InterPro" id="IPR003352">
    <property type="entry name" value="PTS_EIIC"/>
</dbReference>
<keyword evidence="10 12" id="KW-0472">Membrane</keyword>
<feature type="transmembrane region" description="Helical" evidence="12">
    <location>
        <begin position="151"/>
        <end position="172"/>
    </location>
</feature>
<comment type="subcellular location">
    <subcellularLocation>
        <location evidence="1">Cell membrane</location>
        <topology evidence="1">Multi-pass membrane protein</topology>
    </subcellularLocation>
</comment>
<keyword evidence="16" id="KW-1185">Reference proteome</keyword>
<evidence type="ECO:0000256" key="4">
    <source>
        <dbReference type="ARBA" id="ARBA00022597"/>
    </source>
</evidence>
<feature type="transmembrane region" description="Helical" evidence="12">
    <location>
        <begin position="331"/>
        <end position="352"/>
    </location>
</feature>